<gene>
    <name evidence="2" type="ORF">SNE35_11925</name>
</gene>
<dbReference type="Proteomes" id="UP001285263">
    <property type="component" value="Unassembled WGS sequence"/>
</dbReference>
<organism evidence="2 3">
    <name type="scientific">Roseateles agri</name>
    <dbReference type="NCBI Taxonomy" id="3098619"/>
    <lineage>
        <taxon>Bacteria</taxon>
        <taxon>Pseudomonadati</taxon>
        <taxon>Pseudomonadota</taxon>
        <taxon>Betaproteobacteria</taxon>
        <taxon>Burkholderiales</taxon>
        <taxon>Sphaerotilaceae</taxon>
        <taxon>Roseateles</taxon>
    </lineage>
</organism>
<dbReference type="RefSeq" id="WP_320423106.1">
    <property type="nucleotide sequence ID" value="NZ_JAXCLA010000003.1"/>
</dbReference>
<sequence length="142" mass="15294">MKLLPALLALAALAAQAGPEAQRAQRNYTQYCSGCHVADGSGSPAKGIPAMHDGVLGRFLDVPGGRDYIVQVPGVMNSGLKDEDVAQLMNWLVPRMDPARDAPDYTAAEIATLRRTRPLDVAATRKALIEQLTKQHHGDRQP</sequence>
<dbReference type="EMBL" id="JAXCLA010000003">
    <property type="protein sequence ID" value="MDY0745219.1"/>
    <property type="molecule type" value="Genomic_DNA"/>
</dbReference>
<dbReference type="SUPFAM" id="SSF46626">
    <property type="entry name" value="Cytochrome c"/>
    <property type="match status" value="1"/>
</dbReference>
<accession>A0ABU5DG06</accession>
<comment type="caution">
    <text evidence="2">The sequence shown here is derived from an EMBL/GenBank/DDBJ whole genome shotgun (WGS) entry which is preliminary data.</text>
</comment>
<evidence type="ECO:0000256" key="1">
    <source>
        <dbReference type="SAM" id="SignalP"/>
    </source>
</evidence>
<keyword evidence="3" id="KW-1185">Reference proteome</keyword>
<protein>
    <submittedName>
        <fullName evidence="2">Cytochrome c</fullName>
    </submittedName>
</protein>
<dbReference type="Gene3D" id="1.10.760.10">
    <property type="entry name" value="Cytochrome c-like domain"/>
    <property type="match status" value="1"/>
</dbReference>
<reference evidence="2 3" key="1">
    <citation type="submission" date="2023-11" db="EMBL/GenBank/DDBJ databases">
        <title>Paucibacter sp. nov., isolated from fresh soil in Korea.</title>
        <authorList>
            <person name="Le N.T.T."/>
        </authorList>
    </citation>
    <scope>NUCLEOTIDE SEQUENCE [LARGE SCALE GENOMIC DNA]</scope>
    <source>
        <strain evidence="2 3">R3-3</strain>
    </source>
</reference>
<evidence type="ECO:0000313" key="3">
    <source>
        <dbReference type="Proteomes" id="UP001285263"/>
    </source>
</evidence>
<evidence type="ECO:0000313" key="2">
    <source>
        <dbReference type="EMBL" id="MDY0745219.1"/>
    </source>
</evidence>
<keyword evidence="1" id="KW-0732">Signal</keyword>
<feature type="chain" id="PRO_5047376712" evidence="1">
    <location>
        <begin position="18"/>
        <end position="142"/>
    </location>
</feature>
<name>A0ABU5DG06_9BURK</name>
<feature type="signal peptide" evidence="1">
    <location>
        <begin position="1"/>
        <end position="17"/>
    </location>
</feature>
<dbReference type="InterPro" id="IPR036909">
    <property type="entry name" value="Cyt_c-like_dom_sf"/>
</dbReference>
<proteinExistence type="predicted"/>